<dbReference type="InterPro" id="IPR001036">
    <property type="entry name" value="Acrflvin-R"/>
</dbReference>
<dbReference type="EMBL" id="PIPS01000006">
    <property type="protein sequence ID" value="RUO39656.1"/>
    <property type="molecule type" value="Genomic_DNA"/>
</dbReference>
<protein>
    <submittedName>
        <fullName evidence="2">Acriflavine resistance protein B</fullName>
    </submittedName>
</protein>
<feature type="transmembrane region" description="Helical" evidence="1">
    <location>
        <begin position="361"/>
        <end position="381"/>
    </location>
</feature>
<dbReference type="Gene3D" id="1.20.1640.10">
    <property type="entry name" value="Multidrug efflux transporter AcrB transmembrane domain"/>
    <property type="match status" value="2"/>
</dbReference>
<feature type="transmembrane region" description="Helical" evidence="1">
    <location>
        <begin position="468"/>
        <end position="491"/>
    </location>
</feature>
<keyword evidence="1" id="KW-0812">Transmembrane</keyword>
<accession>A0AA94ECV5</accession>
<feature type="transmembrane region" description="Helical" evidence="1">
    <location>
        <begin position="521"/>
        <end position="540"/>
    </location>
</feature>
<dbReference type="Pfam" id="PF00873">
    <property type="entry name" value="ACR_tran"/>
    <property type="match status" value="1"/>
</dbReference>
<organism evidence="2 3">
    <name type="scientific">Idiomarina aquatica</name>
    <dbReference type="NCBI Taxonomy" id="1327752"/>
    <lineage>
        <taxon>Bacteria</taxon>
        <taxon>Pseudomonadati</taxon>
        <taxon>Pseudomonadota</taxon>
        <taxon>Gammaproteobacteria</taxon>
        <taxon>Alteromonadales</taxon>
        <taxon>Idiomarinaceae</taxon>
        <taxon>Idiomarina</taxon>
    </lineage>
</organism>
<comment type="caution">
    <text evidence="2">The sequence shown here is derived from an EMBL/GenBank/DDBJ whole genome shotgun (WGS) entry which is preliminary data.</text>
</comment>
<feature type="transmembrane region" description="Helical" evidence="1">
    <location>
        <begin position="875"/>
        <end position="899"/>
    </location>
</feature>
<feature type="transmembrane region" description="Helical" evidence="1">
    <location>
        <begin position="981"/>
        <end position="1008"/>
    </location>
</feature>
<keyword evidence="1" id="KW-0472">Membrane</keyword>
<feature type="transmembrane region" description="Helical" evidence="1">
    <location>
        <begin position="954"/>
        <end position="975"/>
    </location>
</feature>
<dbReference type="SUPFAM" id="SSF82693">
    <property type="entry name" value="Multidrug efflux transporter AcrB pore domain, PN1, PN2, PC1 and PC2 subdomains"/>
    <property type="match status" value="2"/>
</dbReference>
<dbReference type="Gene3D" id="3.30.70.1430">
    <property type="entry name" value="Multidrug efflux transporter AcrB pore domain"/>
    <property type="match status" value="2"/>
</dbReference>
<evidence type="ECO:0000313" key="2">
    <source>
        <dbReference type="EMBL" id="RUO39656.1"/>
    </source>
</evidence>
<feature type="transmembrane region" description="Helical" evidence="1">
    <location>
        <begin position="435"/>
        <end position="456"/>
    </location>
</feature>
<keyword evidence="1" id="KW-1133">Transmembrane helix</keyword>
<evidence type="ECO:0000313" key="3">
    <source>
        <dbReference type="Proteomes" id="UP000286680"/>
    </source>
</evidence>
<dbReference type="GO" id="GO:0005886">
    <property type="term" value="C:plasma membrane"/>
    <property type="evidence" value="ECO:0007669"/>
    <property type="project" value="TreeGrafter"/>
</dbReference>
<dbReference type="Gene3D" id="3.30.2090.10">
    <property type="entry name" value="Multidrug efflux transporter AcrB TolC docking domain, DN and DC subdomains"/>
    <property type="match status" value="2"/>
</dbReference>
<dbReference type="InterPro" id="IPR027463">
    <property type="entry name" value="AcrB_DN_DC_subdom"/>
</dbReference>
<feature type="transmembrane region" description="Helical" evidence="1">
    <location>
        <begin position="905"/>
        <end position="926"/>
    </location>
</feature>
<dbReference type="Gene3D" id="3.30.70.1320">
    <property type="entry name" value="Multidrug efflux transporter AcrB pore domain like"/>
    <property type="match status" value="1"/>
</dbReference>
<reference evidence="3" key="1">
    <citation type="journal article" date="2018" name="Front. Microbiol.">
        <title>Genome-Based Analysis Reveals the Taxonomy and Diversity of the Family Idiomarinaceae.</title>
        <authorList>
            <person name="Liu Y."/>
            <person name="Lai Q."/>
            <person name="Shao Z."/>
        </authorList>
    </citation>
    <scope>NUCLEOTIDE SEQUENCE [LARGE SCALE GENOMIC DNA]</scope>
    <source>
        <strain evidence="3">SN-14</strain>
    </source>
</reference>
<dbReference type="Proteomes" id="UP000286680">
    <property type="component" value="Unassembled WGS sequence"/>
</dbReference>
<feature type="transmembrane region" description="Helical" evidence="1">
    <location>
        <begin position="12"/>
        <end position="34"/>
    </location>
</feature>
<dbReference type="GO" id="GO:0042910">
    <property type="term" value="F:xenobiotic transmembrane transporter activity"/>
    <property type="evidence" value="ECO:0007669"/>
    <property type="project" value="TreeGrafter"/>
</dbReference>
<dbReference type="PRINTS" id="PR00702">
    <property type="entry name" value="ACRIFLAVINRP"/>
</dbReference>
<feature type="transmembrane region" description="Helical" evidence="1">
    <location>
        <begin position="334"/>
        <end position="354"/>
    </location>
</feature>
<dbReference type="PANTHER" id="PTHR32063:SF0">
    <property type="entry name" value="SWARMING MOTILITY PROTEIN SWRC"/>
    <property type="match status" value="1"/>
</dbReference>
<dbReference type="RefSeq" id="WP_126820491.1">
    <property type="nucleotide sequence ID" value="NZ_PIPS01000006.1"/>
</dbReference>
<dbReference type="SUPFAM" id="SSF82866">
    <property type="entry name" value="Multidrug efflux transporter AcrB transmembrane domain"/>
    <property type="match status" value="2"/>
</dbReference>
<name>A0AA94ECV5_9GAMM</name>
<dbReference type="AlphaFoldDB" id="A0AA94ECV5"/>
<evidence type="ECO:0000256" key="1">
    <source>
        <dbReference type="SAM" id="Phobius"/>
    </source>
</evidence>
<dbReference type="Gene3D" id="3.30.70.1440">
    <property type="entry name" value="Multidrug efflux transporter AcrB pore domain"/>
    <property type="match status" value="1"/>
</dbReference>
<dbReference type="PANTHER" id="PTHR32063">
    <property type="match status" value="1"/>
</dbReference>
<dbReference type="SUPFAM" id="SSF82714">
    <property type="entry name" value="Multidrug efflux transporter AcrB TolC docking domain, DN and DC subdomains"/>
    <property type="match status" value="2"/>
</dbReference>
<proteinExistence type="predicted"/>
<sequence>MSWIKLTQQNAFATIVAFLIVVILGATTLINMPIQLMPNIERPTISVINSWRSAAPEEMESEIVEPQEEILKNIVGVERISTSVRNGLALTTIEFALDENMQQAYINVINALNQVQGMPREAYEPQAMLGEFEAGTATMMIQKVGQDKSKDFTAYQELIKHTVGPRLRAIPGVSNVSLASYLNNQLQIIFDPYKLAALGITVPQLMNQVMESKDFSGGFAEVGRREYSVRYEGQFKPEEMNQMVVAHNDGRPVYLGEVATVVRGYEKQQNFIYRNDNPAFYITLDAAKNANTVEIFEQLKVIIADLNEKELNPRGLDMTLSFDSSLHIKRAVNLVKGNLGIGIALALLMLYAMIRGVRSTLLISITIPVSLSAAILGLGLLDRTLNIISLAGLAFSTGLVLDAAIVVQENIVRLRQQGVPLAKALVQGAQEVSRALFAATLTTVAIFAPVAFMGGVEGQMFFDLALTMTIAVFTSMLTALLLLPVVAGLVLRGNTHFSEPLPIWTKIASIYQRLCSTRRQAWVWFLVLGLGSVFSIVALAPKTDFLPEAKFEGIIAVLQTPPGTNYTTLENELAKELIARLNRYRTGEKTPAIKDFNLTMSSGGRAIFIYPEDPSKAEELLNIVRTELFADLPDTRGVAFKMSLLNTVKVGSGRSVYLDFTGQLDGTTELVIERTMAQIRDRIPGSYVRRVPNAQSVQTELNIRPNNYAIANSGLTRNQVGQMIRSMTDGQYLGEYFDGTLRSDVILKTKPWQTPEALAAMPVYTPNSGIQTIDQLTSQTRTVAANEIRRLNGQRVLSIGVTPPDDVSLEEAIAVLEELKVEAQEQLGESTFIALSGGADDLAETIDTMISNFIFAVLILFLIMAAIFRSLIDSLLVMLTTPMAIAGGVIGLWCLNLFQFQALDLLTMIGFVILLGLVVNNAILLIEKTRQAQARGLSIREAIAEAVALRVRPIYMSSLTSVVGMLPLAVIPGAGSELYRGLATVILSGMTVSTLFMIMCMSSLLYLAELVRARIPKLNTENASIQPNV</sequence>
<feature type="transmembrane region" description="Helical" evidence="1">
    <location>
        <begin position="387"/>
        <end position="407"/>
    </location>
</feature>
<keyword evidence="3" id="KW-1185">Reference proteome</keyword>
<feature type="transmembrane region" description="Helical" evidence="1">
    <location>
        <begin position="849"/>
        <end position="868"/>
    </location>
</feature>
<gene>
    <name evidence="2" type="ORF">CWE23_13270</name>
</gene>